<proteinExistence type="predicted"/>
<feature type="chain" id="PRO_5001961312" description="AsmA-like C-terminal domain-containing protein" evidence="1">
    <location>
        <begin position="27"/>
        <end position="315"/>
    </location>
</feature>
<dbReference type="Proteomes" id="UP000029995">
    <property type="component" value="Unassembled WGS sequence"/>
</dbReference>
<organism evidence="2 3">
    <name type="scientific">Inquilinus limosus MP06</name>
    <dbReference type="NCBI Taxonomy" id="1398085"/>
    <lineage>
        <taxon>Bacteria</taxon>
        <taxon>Pseudomonadati</taxon>
        <taxon>Pseudomonadota</taxon>
        <taxon>Alphaproteobacteria</taxon>
        <taxon>Rhodospirillales</taxon>
        <taxon>Rhodospirillaceae</taxon>
        <taxon>Inquilinus</taxon>
    </lineage>
</organism>
<evidence type="ECO:0000256" key="1">
    <source>
        <dbReference type="SAM" id="SignalP"/>
    </source>
</evidence>
<comment type="caution">
    <text evidence="2">The sequence shown here is derived from an EMBL/GenBank/DDBJ whole genome shotgun (WGS) entry which is preliminary data.</text>
</comment>
<name>A0A0A0DDT8_9PROT</name>
<sequence>MVRITSVAGAALAALLLGILARPAEAASVPTDPVKRCRGVLDLLAKAPDASETPLSVGTVEPAGKAGCRYGNLRISAGYSSLDVEALSLDRLDFQRVFAGQPPLTLSVKAEGIRMISGGNPVTAYYSKLVVRPFVFTLDYALAPDTGLLTVSDLSLRHEINGSISATGTFSGVSPDLLEPWRRLPDAASLARIALNRFSFRLQNQGLFEAFTVMPMLAALPNGTTDPEGAVAAAKAGALARLRIVGESVLPPDTMTALTDLIQDLPKPRRPLAVTIAPAAPVRLSDIADAAMGDDAAKSAILKRLNPTVTYAPAP</sequence>
<reference evidence="2 3" key="1">
    <citation type="submission" date="2014-01" db="EMBL/GenBank/DDBJ databases">
        <title>Genome sequence determination for a cystic fibrosis isolate, Inquilinus limosus.</title>
        <authorList>
            <person name="Pino M."/>
            <person name="Di Conza J."/>
            <person name="Gutkind G."/>
        </authorList>
    </citation>
    <scope>NUCLEOTIDE SEQUENCE [LARGE SCALE GENOMIC DNA]</scope>
    <source>
        <strain evidence="2 3">MP06</strain>
    </source>
</reference>
<accession>A0A0A0DDT8</accession>
<gene>
    <name evidence="2" type="ORF">P409_00850</name>
</gene>
<keyword evidence="1" id="KW-0732">Signal</keyword>
<evidence type="ECO:0000313" key="3">
    <source>
        <dbReference type="Proteomes" id="UP000029995"/>
    </source>
</evidence>
<feature type="signal peptide" evidence="1">
    <location>
        <begin position="1"/>
        <end position="26"/>
    </location>
</feature>
<evidence type="ECO:0008006" key="4">
    <source>
        <dbReference type="Google" id="ProtNLM"/>
    </source>
</evidence>
<evidence type="ECO:0000313" key="2">
    <source>
        <dbReference type="EMBL" id="KGM36053.1"/>
    </source>
</evidence>
<dbReference type="AlphaFoldDB" id="A0A0A0DDT8"/>
<dbReference type="OrthoDB" id="8340937at2"/>
<dbReference type="RefSeq" id="WP_034830816.1">
    <property type="nucleotide sequence ID" value="NZ_JANX01000002.1"/>
</dbReference>
<dbReference type="EMBL" id="JANX01000002">
    <property type="protein sequence ID" value="KGM36053.1"/>
    <property type="molecule type" value="Genomic_DNA"/>
</dbReference>
<protein>
    <recommendedName>
        <fullName evidence="4">AsmA-like C-terminal domain-containing protein</fullName>
    </recommendedName>
</protein>